<evidence type="ECO:0000313" key="7">
    <source>
        <dbReference type="EMBL" id="KAF4613949.1"/>
    </source>
</evidence>
<protein>
    <recommendedName>
        <fullName evidence="1">DNA-directed RNA polymerase</fullName>
        <ecNumber evidence="1">2.7.7.6</ecNumber>
    </recommendedName>
</protein>
<dbReference type="GO" id="GO:0006351">
    <property type="term" value="P:DNA-templated transcription"/>
    <property type="evidence" value="ECO:0007669"/>
    <property type="project" value="InterPro"/>
</dbReference>
<accession>A0A8H4VN53</accession>
<proteinExistence type="predicted"/>
<dbReference type="GO" id="GO:0003677">
    <property type="term" value="F:DNA binding"/>
    <property type="evidence" value="ECO:0007669"/>
    <property type="project" value="InterPro"/>
</dbReference>
<dbReference type="Proteomes" id="UP000521872">
    <property type="component" value="Unassembled WGS sequence"/>
</dbReference>
<keyword evidence="5" id="KW-0804">Transcription</keyword>
<dbReference type="EC" id="2.7.7.6" evidence="1"/>
<dbReference type="Gene3D" id="3.90.1100.10">
    <property type="match status" value="1"/>
</dbReference>
<dbReference type="GO" id="GO:0003899">
    <property type="term" value="F:DNA-directed RNA polymerase activity"/>
    <property type="evidence" value="ECO:0007669"/>
    <property type="project" value="UniProtKB-EC"/>
</dbReference>
<evidence type="ECO:0000313" key="8">
    <source>
        <dbReference type="Proteomes" id="UP000521872"/>
    </source>
</evidence>
<sequence length="265" mass="30343">MNSKASRNRMPLESNKYQELSLIYRPVIPIIGQRAPSRNAVHSQVKVPKNPFRLFLNVDVDILLATSAVICCMCSVLWSGFHNLLVVCSCIPVVESNHDWVMFSGYWRWEKIEALRSAEKGGQSVDINREENFPLEMARLRVMPLYVILMVAACAGNGCVLNPSGDYDATQETLYDDTGYGMDEDEEAFEEITQEDCWTVISSFFEQKGLVRQQLDSFDEFVQNTMQELVDENSDLILDQADQHTGHDTDMTRRYEIKFGQIYLQ</sequence>
<name>A0A8H4VN53_9AGAR</name>
<reference evidence="7 8" key="1">
    <citation type="submission" date="2019-12" db="EMBL/GenBank/DDBJ databases">
        <authorList>
            <person name="Floudas D."/>
            <person name="Bentzer J."/>
            <person name="Ahren D."/>
            <person name="Johansson T."/>
            <person name="Persson P."/>
            <person name="Tunlid A."/>
        </authorList>
    </citation>
    <scope>NUCLEOTIDE SEQUENCE [LARGE SCALE GENOMIC DNA]</scope>
    <source>
        <strain evidence="7 8">CBS 102.39</strain>
    </source>
</reference>
<organism evidence="7 8">
    <name type="scientific">Agrocybe pediades</name>
    <dbReference type="NCBI Taxonomy" id="84607"/>
    <lineage>
        <taxon>Eukaryota</taxon>
        <taxon>Fungi</taxon>
        <taxon>Dikarya</taxon>
        <taxon>Basidiomycota</taxon>
        <taxon>Agaricomycotina</taxon>
        <taxon>Agaricomycetes</taxon>
        <taxon>Agaricomycetidae</taxon>
        <taxon>Agaricales</taxon>
        <taxon>Agaricineae</taxon>
        <taxon>Strophariaceae</taxon>
        <taxon>Agrocybe</taxon>
    </lineage>
</organism>
<dbReference type="GO" id="GO:0000428">
    <property type="term" value="C:DNA-directed RNA polymerase complex"/>
    <property type="evidence" value="ECO:0007669"/>
    <property type="project" value="UniProtKB-KW"/>
</dbReference>
<evidence type="ECO:0000256" key="3">
    <source>
        <dbReference type="ARBA" id="ARBA00022679"/>
    </source>
</evidence>
<dbReference type="Pfam" id="PF04563">
    <property type="entry name" value="RNA_pol_Rpb2_1"/>
    <property type="match status" value="1"/>
</dbReference>
<evidence type="ECO:0000256" key="1">
    <source>
        <dbReference type="ARBA" id="ARBA00012418"/>
    </source>
</evidence>
<evidence type="ECO:0000256" key="5">
    <source>
        <dbReference type="ARBA" id="ARBA00023163"/>
    </source>
</evidence>
<evidence type="ECO:0000256" key="4">
    <source>
        <dbReference type="ARBA" id="ARBA00022695"/>
    </source>
</evidence>
<comment type="caution">
    <text evidence="7">The sequence shown here is derived from an EMBL/GenBank/DDBJ whole genome shotgun (WGS) entry which is preliminary data.</text>
</comment>
<keyword evidence="4" id="KW-0548">Nucleotidyltransferase</keyword>
<dbReference type="InterPro" id="IPR007644">
    <property type="entry name" value="RNA_pol_bsu_protrusion"/>
</dbReference>
<dbReference type="AlphaFoldDB" id="A0A8H4VN53"/>
<dbReference type="SUPFAM" id="SSF64484">
    <property type="entry name" value="beta and beta-prime subunits of DNA dependent RNA-polymerase"/>
    <property type="match status" value="1"/>
</dbReference>
<keyword evidence="3" id="KW-0808">Transferase</keyword>
<evidence type="ECO:0000256" key="2">
    <source>
        <dbReference type="ARBA" id="ARBA00022478"/>
    </source>
</evidence>
<keyword evidence="8" id="KW-1185">Reference proteome</keyword>
<feature type="domain" description="RNA polymerase beta subunit protrusion" evidence="6">
    <location>
        <begin position="209"/>
        <end position="264"/>
    </location>
</feature>
<dbReference type="EMBL" id="JAACJL010000045">
    <property type="protein sequence ID" value="KAF4613949.1"/>
    <property type="molecule type" value="Genomic_DNA"/>
</dbReference>
<keyword evidence="2" id="KW-0240">DNA-directed RNA polymerase</keyword>
<gene>
    <name evidence="7" type="ORF">D9613_007576</name>
</gene>
<evidence type="ECO:0000259" key="6">
    <source>
        <dbReference type="Pfam" id="PF04563"/>
    </source>
</evidence>